<dbReference type="InterPro" id="IPR003779">
    <property type="entry name" value="CMD-like"/>
</dbReference>
<dbReference type="SUPFAM" id="SSF69118">
    <property type="entry name" value="AhpD-like"/>
    <property type="match status" value="1"/>
</dbReference>
<evidence type="ECO:0000313" key="3">
    <source>
        <dbReference type="Proteomes" id="UP000236318"/>
    </source>
</evidence>
<dbReference type="PANTHER" id="PTHR34846">
    <property type="entry name" value="4-CARBOXYMUCONOLACTONE DECARBOXYLASE FAMILY PROTEIN (AFU_ORTHOLOGUE AFUA_6G11590)"/>
    <property type="match status" value="1"/>
</dbReference>
<organism evidence="2 3">
    <name type="scientific">Mycobacterium ahvazicum</name>
    <dbReference type="NCBI Taxonomy" id="1964395"/>
    <lineage>
        <taxon>Bacteria</taxon>
        <taxon>Bacillati</taxon>
        <taxon>Actinomycetota</taxon>
        <taxon>Actinomycetes</taxon>
        <taxon>Mycobacteriales</taxon>
        <taxon>Mycobacteriaceae</taxon>
        <taxon>Mycobacterium</taxon>
        <taxon>Mycobacterium simiae complex</taxon>
    </lineage>
</organism>
<evidence type="ECO:0000313" key="2">
    <source>
        <dbReference type="EMBL" id="SOX53055.1"/>
    </source>
</evidence>
<dbReference type="AlphaFoldDB" id="A0A2K4Y8D7"/>
<dbReference type="Gene3D" id="1.20.1290.10">
    <property type="entry name" value="AhpD-like"/>
    <property type="match status" value="1"/>
</dbReference>
<evidence type="ECO:0000259" key="1">
    <source>
        <dbReference type="Pfam" id="PF02627"/>
    </source>
</evidence>
<sequence>MSRRIDYQAVAPRGVKLLGGVHLYVSQSGLSPVLLTLVYLRVSLINGCAYCIDMHTRELRDLGVSNEKIALVPVWPEAGELFDGRERAALAWAETVTEISSTGAPDSAYAAASAQFDDKELVDLTIAIATMNTYNRLAISFRNPPAAVVAKHDAKHAGTQGN</sequence>
<dbReference type="OrthoDB" id="9801997at2"/>
<protein>
    <submittedName>
        <fullName evidence="2">Carboxymuconolactone decarboxylase family protein</fullName>
    </submittedName>
</protein>
<dbReference type="Proteomes" id="UP000236318">
    <property type="component" value="Unassembled WGS sequence"/>
</dbReference>
<name>A0A2K4Y8D7_9MYCO</name>
<keyword evidence="3" id="KW-1185">Reference proteome</keyword>
<dbReference type="RefSeq" id="WP_096286075.1">
    <property type="nucleotide sequence ID" value="NZ_FXEG02000002.1"/>
</dbReference>
<reference evidence="2" key="1">
    <citation type="submission" date="2018-01" db="EMBL/GenBank/DDBJ databases">
        <authorList>
            <consortium name="Urmite Genomes"/>
        </authorList>
    </citation>
    <scope>NUCLEOTIDE SEQUENCE [LARGE SCALE GENOMIC DNA]</scope>
    <source>
        <strain evidence="2">AFP003</strain>
    </source>
</reference>
<dbReference type="GO" id="GO:0051920">
    <property type="term" value="F:peroxiredoxin activity"/>
    <property type="evidence" value="ECO:0007669"/>
    <property type="project" value="InterPro"/>
</dbReference>
<proteinExistence type="predicted"/>
<comment type="caution">
    <text evidence="2">The sequence shown here is derived from an EMBL/GenBank/DDBJ whole genome shotgun (WGS) entry which is preliminary data.</text>
</comment>
<feature type="domain" description="Carboxymuconolactone decarboxylase-like" evidence="1">
    <location>
        <begin position="24"/>
        <end position="94"/>
    </location>
</feature>
<dbReference type="InterPro" id="IPR029032">
    <property type="entry name" value="AhpD-like"/>
</dbReference>
<accession>A0A2K4Y8D7</accession>
<gene>
    <name evidence="2" type="ORF">MAAFP003_1725</name>
</gene>
<dbReference type="PANTHER" id="PTHR34846:SF10">
    <property type="entry name" value="CYTOPLASMIC PROTEIN"/>
    <property type="match status" value="1"/>
</dbReference>
<dbReference type="Pfam" id="PF02627">
    <property type="entry name" value="CMD"/>
    <property type="match status" value="1"/>
</dbReference>
<dbReference type="NCBIfam" id="TIGR00778">
    <property type="entry name" value="ahpD_dom"/>
    <property type="match status" value="1"/>
</dbReference>
<dbReference type="EMBL" id="FXEG02000002">
    <property type="protein sequence ID" value="SOX53055.1"/>
    <property type="molecule type" value="Genomic_DNA"/>
</dbReference>
<dbReference type="InterPro" id="IPR004675">
    <property type="entry name" value="AhpD_core"/>
</dbReference>